<proteinExistence type="predicted"/>
<evidence type="ECO:0000256" key="1">
    <source>
        <dbReference type="ARBA" id="ARBA00023122"/>
    </source>
</evidence>
<dbReference type="InterPro" id="IPR000644">
    <property type="entry name" value="CBS_dom"/>
</dbReference>
<feature type="domain" description="CBS" evidence="4">
    <location>
        <begin position="8"/>
        <end position="67"/>
    </location>
</feature>
<dbReference type="AlphaFoldDB" id="A0A142BPL5"/>
<accession>A0A142BPL5</accession>
<evidence type="ECO:0000259" key="3">
    <source>
        <dbReference type="PROSITE" id="PS50914"/>
    </source>
</evidence>
<dbReference type="PIRSF" id="PIRSF036990">
    <property type="entry name" value="UCP036990_CBS_BON"/>
    <property type="match status" value="1"/>
</dbReference>
<dbReference type="InterPro" id="IPR017080">
    <property type="entry name" value="UCP036990_CBS_BON"/>
</dbReference>
<dbReference type="SUPFAM" id="SSF54631">
    <property type="entry name" value="CBS-domain pair"/>
    <property type="match status" value="1"/>
</dbReference>
<evidence type="ECO:0000313" key="5">
    <source>
        <dbReference type="EMBL" id="AMP35023.1"/>
    </source>
</evidence>
<dbReference type="EMBL" id="KU140623">
    <property type="protein sequence ID" value="AMP35023.1"/>
    <property type="molecule type" value="Genomic_DNA"/>
</dbReference>
<dbReference type="SMART" id="SM00116">
    <property type="entry name" value="CBS"/>
    <property type="match status" value="2"/>
</dbReference>
<dbReference type="Gene3D" id="3.30.1340.30">
    <property type="match status" value="1"/>
</dbReference>
<dbReference type="Pfam" id="PF04972">
    <property type="entry name" value="BON"/>
    <property type="match status" value="1"/>
</dbReference>
<evidence type="ECO:0000259" key="4">
    <source>
        <dbReference type="PROSITE" id="PS51371"/>
    </source>
</evidence>
<dbReference type="CDD" id="cd04586">
    <property type="entry name" value="CBS_pair_BON_assoc"/>
    <property type="match status" value="1"/>
</dbReference>
<dbReference type="Gene3D" id="3.10.580.10">
    <property type="entry name" value="CBS-domain"/>
    <property type="match status" value="1"/>
</dbReference>
<gene>
    <name evidence="5" type="ORF">pSinB_164</name>
</gene>
<dbReference type="SMART" id="SM00749">
    <property type="entry name" value="BON"/>
    <property type="match status" value="1"/>
</dbReference>
<dbReference type="PROSITE" id="PS50914">
    <property type="entry name" value="BON"/>
    <property type="match status" value="1"/>
</dbReference>
<dbReference type="InterPro" id="IPR051257">
    <property type="entry name" value="Diverse_CBS-Domain"/>
</dbReference>
<dbReference type="InterPro" id="IPR046342">
    <property type="entry name" value="CBS_dom_sf"/>
</dbReference>
<keyword evidence="5" id="KW-0614">Plasmid</keyword>
<dbReference type="Pfam" id="PF00571">
    <property type="entry name" value="CBS"/>
    <property type="match status" value="2"/>
</dbReference>
<evidence type="ECO:0000256" key="2">
    <source>
        <dbReference type="PROSITE-ProRule" id="PRU00703"/>
    </source>
</evidence>
<sequence>MMKAMDVMRVEVVTVSPDHSVMHAAQIMLDQSISGLPVVDDDGHVVGLVTEGDLMRRAELGAQGLSPADGEFSKSEDKTRAYVKSHSWKVADVMTSDLVKVDEETPLARVAALMVERRIKRVPVMRGEHLVGVVSRTDLLRVLVAAKFDDTASGDDAIRRSILTRLREDAGVKGDGLILTVSDGLVCFSGVVTSQSERDAARVVAEGIRGVKGVFDHLSIAQA</sequence>
<geneLocation type="plasmid" evidence="5">
    <name>pSinB</name>
</geneLocation>
<dbReference type="PROSITE" id="PS51371">
    <property type="entry name" value="CBS"/>
    <property type="match status" value="2"/>
</dbReference>
<feature type="domain" description="BON" evidence="3">
    <location>
        <begin position="154"/>
        <end position="222"/>
    </location>
</feature>
<evidence type="ECO:0008006" key="6">
    <source>
        <dbReference type="Google" id="ProtNLM"/>
    </source>
</evidence>
<reference evidence="5" key="1">
    <citation type="submission" date="2015-11" db="EMBL/GenBank/DDBJ databases">
        <title>Molecular characterization of pSinB plasmid of arsenite oxidizing, metalotolerant Sinorhizobium sp. M14 - insight into the heavy metal resistome of sinorhizobial extrachromosomal replicons.</title>
        <authorList>
            <person name="Romaniuk K."/>
            <person name="Decewicz P."/>
            <person name="Mielnicki S."/>
            <person name="Sklodowska A."/>
            <person name="Dziewit L."/>
            <person name="Drewniak L."/>
        </authorList>
    </citation>
    <scope>NUCLEOTIDE SEQUENCE</scope>
    <source>
        <strain evidence="5">M14</strain>
        <plasmid evidence="5">pSinB</plasmid>
    </source>
</reference>
<dbReference type="PANTHER" id="PTHR43080:SF26">
    <property type="entry name" value="REGULATORY PROTEIN"/>
    <property type="match status" value="1"/>
</dbReference>
<keyword evidence="1 2" id="KW-0129">CBS domain</keyword>
<dbReference type="InterPro" id="IPR007055">
    <property type="entry name" value="BON_dom"/>
</dbReference>
<organism evidence="5">
    <name type="scientific">Sinorhizobium sp. M14</name>
    <dbReference type="NCBI Taxonomy" id="430451"/>
    <lineage>
        <taxon>Bacteria</taxon>
        <taxon>Pseudomonadati</taxon>
        <taxon>Pseudomonadota</taxon>
        <taxon>Alphaproteobacteria</taxon>
        <taxon>Hyphomicrobiales</taxon>
        <taxon>Rhizobiaceae</taxon>
        <taxon>Sinorhizobium/Ensifer group</taxon>
        <taxon>Sinorhizobium</taxon>
    </lineage>
</organism>
<protein>
    <recommendedName>
        <fullName evidence="6">CBS domain-containing protein</fullName>
    </recommendedName>
</protein>
<dbReference type="PANTHER" id="PTHR43080">
    <property type="entry name" value="CBS DOMAIN-CONTAINING PROTEIN CBSX3, MITOCHONDRIAL"/>
    <property type="match status" value="1"/>
</dbReference>
<feature type="domain" description="CBS" evidence="4">
    <location>
        <begin position="94"/>
        <end position="151"/>
    </location>
</feature>
<dbReference type="InterPro" id="IPR014004">
    <property type="entry name" value="Transpt-assoc_nodulatn_dom_bac"/>
</dbReference>
<name>A0A142BPL5_9HYPH</name>